<dbReference type="GO" id="GO:0008843">
    <property type="term" value="F:endochitinase activity"/>
    <property type="evidence" value="ECO:0007669"/>
    <property type="project" value="UniProtKB-EC"/>
</dbReference>
<evidence type="ECO:0000256" key="4">
    <source>
        <dbReference type="ARBA" id="ARBA00012729"/>
    </source>
</evidence>
<evidence type="ECO:0000313" key="14">
    <source>
        <dbReference type="Proteomes" id="UP000827724"/>
    </source>
</evidence>
<dbReference type="PROSITE" id="PS01095">
    <property type="entry name" value="GH18_1"/>
    <property type="match status" value="1"/>
</dbReference>
<evidence type="ECO:0000313" key="13">
    <source>
        <dbReference type="EMBL" id="KAH6608791.1"/>
    </source>
</evidence>
<keyword evidence="6 11" id="KW-0378">Hydrolase</keyword>
<evidence type="ECO:0000256" key="1">
    <source>
        <dbReference type="ARBA" id="ARBA00000822"/>
    </source>
</evidence>
<evidence type="ECO:0000256" key="3">
    <source>
        <dbReference type="ARBA" id="ARBA00008682"/>
    </source>
</evidence>
<dbReference type="SUPFAM" id="SSF54556">
    <property type="entry name" value="Chitinase insertion domain"/>
    <property type="match status" value="1"/>
</dbReference>
<evidence type="ECO:0000256" key="7">
    <source>
        <dbReference type="ARBA" id="ARBA00023024"/>
    </source>
</evidence>
<evidence type="ECO:0000256" key="6">
    <source>
        <dbReference type="ARBA" id="ARBA00022801"/>
    </source>
</evidence>
<dbReference type="Pfam" id="PF00704">
    <property type="entry name" value="Glyco_hydro_18"/>
    <property type="match status" value="1"/>
</dbReference>
<name>A0A9P8QPA1_9HYPO</name>
<feature type="domain" description="GH18" evidence="12">
    <location>
        <begin position="1"/>
        <end position="323"/>
    </location>
</feature>
<comment type="caution">
    <text evidence="13">The sequence shown here is derived from an EMBL/GenBank/DDBJ whole genome shotgun (WGS) entry which is preliminary data.</text>
</comment>
<dbReference type="SUPFAM" id="SSF51445">
    <property type="entry name" value="(Trans)glycosidases"/>
    <property type="match status" value="1"/>
</dbReference>
<keyword evidence="7" id="KW-0146">Chitin degradation</keyword>
<dbReference type="AlphaFoldDB" id="A0A9P8QPA1"/>
<keyword evidence="5" id="KW-0964">Secreted</keyword>
<dbReference type="InterPro" id="IPR050314">
    <property type="entry name" value="Glycosyl_Hydrlase_18"/>
</dbReference>
<dbReference type="FunFam" id="3.10.50.10:FF:000005">
    <property type="entry name" value="Endochitinase B1"/>
    <property type="match status" value="1"/>
</dbReference>
<dbReference type="GO" id="GO:0005576">
    <property type="term" value="C:extracellular region"/>
    <property type="evidence" value="ECO:0007669"/>
    <property type="project" value="UniProtKB-SubCell"/>
</dbReference>
<protein>
    <recommendedName>
        <fullName evidence="4">chitinase</fullName>
        <ecNumber evidence="4">3.2.1.14</ecNumber>
    </recommendedName>
</protein>
<dbReference type="CDD" id="cd06548">
    <property type="entry name" value="GH18_chitinase"/>
    <property type="match status" value="1"/>
</dbReference>
<evidence type="ECO:0000256" key="8">
    <source>
        <dbReference type="ARBA" id="ARBA00023277"/>
    </source>
</evidence>
<comment type="catalytic activity">
    <reaction evidence="1">
        <text>Random endo-hydrolysis of N-acetyl-beta-D-glucosaminide (1-&gt;4)-beta-linkages in chitin and chitodextrins.</text>
        <dbReference type="EC" id="3.2.1.14"/>
    </reaction>
</comment>
<evidence type="ECO:0000259" key="12">
    <source>
        <dbReference type="PROSITE" id="PS51910"/>
    </source>
</evidence>
<dbReference type="SMART" id="SM00636">
    <property type="entry name" value="Glyco_18"/>
    <property type="match status" value="1"/>
</dbReference>
<evidence type="ECO:0000256" key="11">
    <source>
        <dbReference type="RuleBase" id="RU000489"/>
    </source>
</evidence>
<sequence>MDPFADEQKRLGKNQVWDDSTRNDVHGAIEQVFLMKKKYRHMKTLLSIGGWTASQEGKFSPALGSAAGRRRFAQTAVKLLADWGFDGLDIDYEYPANQQDAENLVLLLGECREELDKYARRNGQQYHYLLTVATPAGPQHYNVLDMAGMDAYVDAWHLMAYDYSGSWDDTSGDQANVYPNKELPSSTKFNTNKAIDDYIAHGIDSRKIVLGLPLYGRSFLNTDGLGQPYSGLGQGSTEQGVWLYRDLPRPGSTVHTDRKTISSYSYDPLTRELVSYDNAETARLKAEYLMTRNLGGAVFWEASGDCAGEKSLIRTLARGMGNLDLSSNMLDYPQSRYANIKNATW</sequence>
<dbReference type="InterPro" id="IPR001579">
    <property type="entry name" value="Glyco_hydro_18_chit_AS"/>
</dbReference>
<dbReference type="Proteomes" id="UP000827724">
    <property type="component" value="Unassembled WGS sequence"/>
</dbReference>
<dbReference type="GO" id="GO:0008061">
    <property type="term" value="F:chitin binding"/>
    <property type="evidence" value="ECO:0007669"/>
    <property type="project" value="InterPro"/>
</dbReference>
<dbReference type="InterPro" id="IPR001223">
    <property type="entry name" value="Glyco_hydro18_cat"/>
</dbReference>
<evidence type="ECO:0000256" key="5">
    <source>
        <dbReference type="ARBA" id="ARBA00022525"/>
    </source>
</evidence>
<keyword evidence="9 11" id="KW-0326">Glycosidase</keyword>
<dbReference type="PANTHER" id="PTHR11177:SF384">
    <property type="entry name" value="CHITINASE"/>
    <property type="match status" value="1"/>
</dbReference>
<reference evidence="13" key="1">
    <citation type="submission" date="2021-08" db="EMBL/GenBank/DDBJ databases">
        <title>Chromosome-Level Trichoderma cornu-damae using Hi-C Data.</title>
        <authorList>
            <person name="Kim C.S."/>
        </authorList>
    </citation>
    <scope>NUCLEOTIDE SEQUENCE</scope>
    <source>
        <strain evidence="13">KA19-0412C</strain>
    </source>
</reference>
<comment type="subcellular location">
    <subcellularLocation>
        <location evidence="2">Secreted</location>
    </subcellularLocation>
</comment>
<dbReference type="GO" id="GO:0006032">
    <property type="term" value="P:chitin catabolic process"/>
    <property type="evidence" value="ECO:0007669"/>
    <property type="project" value="UniProtKB-KW"/>
</dbReference>
<proteinExistence type="inferred from homology"/>
<dbReference type="InterPro" id="IPR011583">
    <property type="entry name" value="Chitinase_II/V-like_cat"/>
</dbReference>
<dbReference type="Gene3D" id="3.20.20.80">
    <property type="entry name" value="Glycosidases"/>
    <property type="match status" value="1"/>
</dbReference>
<dbReference type="PANTHER" id="PTHR11177">
    <property type="entry name" value="CHITINASE"/>
    <property type="match status" value="1"/>
</dbReference>
<dbReference type="PROSITE" id="PS51910">
    <property type="entry name" value="GH18_2"/>
    <property type="match status" value="1"/>
</dbReference>
<keyword evidence="14" id="KW-1185">Reference proteome</keyword>
<dbReference type="InterPro" id="IPR017853">
    <property type="entry name" value="GH"/>
</dbReference>
<dbReference type="EMBL" id="JAIWOZ010000002">
    <property type="protein sequence ID" value="KAH6608791.1"/>
    <property type="molecule type" value="Genomic_DNA"/>
</dbReference>
<keyword evidence="8" id="KW-0119">Carbohydrate metabolism</keyword>
<organism evidence="13 14">
    <name type="scientific">Trichoderma cornu-damae</name>
    <dbReference type="NCBI Taxonomy" id="654480"/>
    <lineage>
        <taxon>Eukaryota</taxon>
        <taxon>Fungi</taxon>
        <taxon>Dikarya</taxon>
        <taxon>Ascomycota</taxon>
        <taxon>Pezizomycotina</taxon>
        <taxon>Sordariomycetes</taxon>
        <taxon>Hypocreomycetidae</taxon>
        <taxon>Hypocreales</taxon>
        <taxon>Hypocreaceae</taxon>
        <taxon>Trichoderma</taxon>
    </lineage>
</organism>
<dbReference type="EC" id="3.2.1.14" evidence="4"/>
<dbReference type="InterPro" id="IPR029070">
    <property type="entry name" value="Chitinase_insertion_sf"/>
</dbReference>
<dbReference type="GO" id="GO:0000272">
    <property type="term" value="P:polysaccharide catabolic process"/>
    <property type="evidence" value="ECO:0007669"/>
    <property type="project" value="UniProtKB-KW"/>
</dbReference>
<accession>A0A9P8QPA1</accession>
<evidence type="ECO:0000256" key="10">
    <source>
        <dbReference type="ARBA" id="ARBA00023326"/>
    </source>
</evidence>
<comment type="similarity">
    <text evidence="3">Belongs to the glycosyl hydrolase 18 family. Chitinase class V subfamily.</text>
</comment>
<keyword evidence="10" id="KW-0624">Polysaccharide degradation</keyword>
<gene>
    <name evidence="13" type="ORF">Trco_002137</name>
</gene>
<dbReference type="Gene3D" id="3.10.50.10">
    <property type="match status" value="1"/>
</dbReference>
<evidence type="ECO:0000256" key="9">
    <source>
        <dbReference type="ARBA" id="ARBA00023295"/>
    </source>
</evidence>
<dbReference type="OrthoDB" id="76388at2759"/>
<evidence type="ECO:0000256" key="2">
    <source>
        <dbReference type="ARBA" id="ARBA00004613"/>
    </source>
</evidence>